<name>A0A1V2I862_9ACTN</name>
<accession>A0A1V2I862</accession>
<dbReference type="CDD" id="cd03230">
    <property type="entry name" value="ABC_DR_subfamily_A"/>
    <property type="match status" value="1"/>
</dbReference>
<sequence length="338" mass="35750">MAGSGSTTIEVAGLEKRYGDREVLRGVSFSVRQGEIFGVLGPNGAGKTTTVEIIEGLRGQDQGTVRVLGLDPWADRQALTAQLGVQLQESELPARMTVDEALALQAAFYDAPVDTAALRDELGLTEVRRTRFGKLSGGQRQRLSLALALVGDPRVAVLDELTTGVDPHGRRDVWDLVERVRDRGVTILLVTHLLEEAERLCDRVAVLDAGRIVALDTPAGLVRAAKGASTIRFRPSVPIDDSLLTAIPEVASVTHAGPTVRVTGTGELVHAVVAVLARHQVVAQDLRIEQATLDDAYLSLTSSPAPEPRGAGESAGESAPQTKASAKGSTAGRATRRS</sequence>
<proteinExistence type="predicted"/>
<keyword evidence="8" id="KW-0046">Antibiotic resistance</keyword>
<dbReference type="Pfam" id="PF00005">
    <property type="entry name" value="ABC_tran"/>
    <property type="match status" value="1"/>
</dbReference>
<keyword evidence="7" id="KW-0472">Membrane</keyword>
<evidence type="ECO:0000256" key="9">
    <source>
        <dbReference type="SAM" id="MobiDB-lite"/>
    </source>
</evidence>
<dbReference type="RefSeq" id="WP_076818915.1">
    <property type="nucleotide sequence ID" value="NZ_MOMC01000044.1"/>
</dbReference>
<comment type="subcellular location">
    <subcellularLocation>
        <location evidence="1">Cell membrane</location>
        <topology evidence="1">Peripheral membrane protein</topology>
    </subcellularLocation>
</comment>
<dbReference type="PANTHER" id="PTHR42711">
    <property type="entry name" value="ABC TRANSPORTER ATP-BINDING PROTEIN"/>
    <property type="match status" value="1"/>
</dbReference>
<organism evidence="11 12">
    <name type="scientific">Pseudofrankia asymbiotica</name>
    <dbReference type="NCBI Taxonomy" id="1834516"/>
    <lineage>
        <taxon>Bacteria</taxon>
        <taxon>Bacillati</taxon>
        <taxon>Actinomycetota</taxon>
        <taxon>Actinomycetes</taxon>
        <taxon>Frankiales</taxon>
        <taxon>Frankiaceae</taxon>
        <taxon>Pseudofrankia</taxon>
    </lineage>
</organism>
<dbReference type="PANTHER" id="PTHR42711:SF16">
    <property type="entry name" value="ABC TRANSPORTER ATP-BINDING PROTEIN"/>
    <property type="match status" value="1"/>
</dbReference>
<evidence type="ECO:0000259" key="10">
    <source>
        <dbReference type="PROSITE" id="PS50893"/>
    </source>
</evidence>
<dbReference type="InterPro" id="IPR027417">
    <property type="entry name" value="P-loop_NTPase"/>
</dbReference>
<reference evidence="12" key="1">
    <citation type="submission" date="2016-10" db="EMBL/GenBank/DDBJ databases">
        <title>Frankia sp. NRRL B-16386 Genome sequencing.</title>
        <authorList>
            <person name="Ghodhbane-Gtari F."/>
            <person name="Swanson E."/>
            <person name="Gueddou A."/>
            <person name="Hezbri K."/>
            <person name="Ktari K."/>
            <person name="Nouioui I."/>
            <person name="Morris K."/>
            <person name="Simpson S."/>
            <person name="Abebe-Akele F."/>
            <person name="Thomas K."/>
            <person name="Gtari M."/>
            <person name="Tisa L.S."/>
        </authorList>
    </citation>
    <scope>NUCLEOTIDE SEQUENCE [LARGE SCALE GENOMIC DNA]</scope>
    <source>
        <strain evidence="12">NRRL B-16386</strain>
    </source>
</reference>
<evidence type="ECO:0000256" key="8">
    <source>
        <dbReference type="ARBA" id="ARBA00023251"/>
    </source>
</evidence>
<dbReference type="InterPro" id="IPR003439">
    <property type="entry name" value="ABC_transporter-like_ATP-bd"/>
</dbReference>
<evidence type="ECO:0000256" key="1">
    <source>
        <dbReference type="ARBA" id="ARBA00004202"/>
    </source>
</evidence>
<dbReference type="GO" id="GO:0016887">
    <property type="term" value="F:ATP hydrolysis activity"/>
    <property type="evidence" value="ECO:0007669"/>
    <property type="project" value="InterPro"/>
</dbReference>
<keyword evidence="12" id="KW-1185">Reference proteome</keyword>
<dbReference type="STRING" id="1834516.BL253_21090"/>
<evidence type="ECO:0000313" key="12">
    <source>
        <dbReference type="Proteomes" id="UP000188929"/>
    </source>
</evidence>
<dbReference type="SMART" id="SM00382">
    <property type="entry name" value="AAA"/>
    <property type="match status" value="1"/>
</dbReference>
<evidence type="ECO:0000256" key="4">
    <source>
        <dbReference type="ARBA" id="ARBA00022741"/>
    </source>
</evidence>
<dbReference type="OrthoDB" id="9804819at2"/>
<evidence type="ECO:0000256" key="6">
    <source>
        <dbReference type="ARBA" id="ARBA00022967"/>
    </source>
</evidence>
<dbReference type="AlphaFoldDB" id="A0A1V2I862"/>
<feature type="region of interest" description="Disordered" evidence="9">
    <location>
        <begin position="299"/>
        <end position="338"/>
    </location>
</feature>
<dbReference type="FunFam" id="3.40.50.300:FF:000589">
    <property type="entry name" value="ABC transporter, ATP-binding subunit"/>
    <property type="match status" value="1"/>
</dbReference>
<evidence type="ECO:0000256" key="7">
    <source>
        <dbReference type="ARBA" id="ARBA00023136"/>
    </source>
</evidence>
<evidence type="ECO:0000256" key="5">
    <source>
        <dbReference type="ARBA" id="ARBA00022840"/>
    </source>
</evidence>
<evidence type="ECO:0000256" key="3">
    <source>
        <dbReference type="ARBA" id="ARBA00022475"/>
    </source>
</evidence>
<keyword evidence="4" id="KW-0547">Nucleotide-binding</keyword>
<feature type="domain" description="ABC transporter" evidence="10">
    <location>
        <begin position="9"/>
        <end position="234"/>
    </location>
</feature>
<evidence type="ECO:0000313" key="11">
    <source>
        <dbReference type="EMBL" id="ONH27745.1"/>
    </source>
</evidence>
<keyword evidence="2" id="KW-0813">Transport</keyword>
<dbReference type="SUPFAM" id="SSF52540">
    <property type="entry name" value="P-loop containing nucleoside triphosphate hydrolases"/>
    <property type="match status" value="1"/>
</dbReference>
<evidence type="ECO:0000256" key="2">
    <source>
        <dbReference type="ARBA" id="ARBA00022448"/>
    </source>
</evidence>
<dbReference type="InterPro" id="IPR050763">
    <property type="entry name" value="ABC_transporter_ATP-binding"/>
</dbReference>
<dbReference type="InterPro" id="IPR017871">
    <property type="entry name" value="ABC_transporter-like_CS"/>
</dbReference>
<dbReference type="InterPro" id="IPR003593">
    <property type="entry name" value="AAA+_ATPase"/>
</dbReference>
<dbReference type="GO" id="GO:0005886">
    <property type="term" value="C:plasma membrane"/>
    <property type="evidence" value="ECO:0007669"/>
    <property type="project" value="UniProtKB-SubCell"/>
</dbReference>
<keyword evidence="3" id="KW-1003">Cell membrane</keyword>
<feature type="compositionally biased region" description="Polar residues" evidence="9">
    <location>
        <begin position="319"/>
        <end position="328"/>
    </location>
</feature>
<dbReference type="GO" id="GO:0005524">
    <property type="term" value="F:ATP binding"/>
    <property type="evidence" value="ECO:0007669"/>
    <property type="project" value="UniProtKB-KW"/>
</dbReference>
<dbReference type="Gene3D" id="3.40.50.300">
    <property type="entry name" value="P-loop containing nucleotide triphosphate hydrolases"/>
    <property type="match status" value="1"/>
</dbReference>
<dbReference type="PROSITE" id="PS00211">
    <property type="entry name" value="ABC_TRANSPORTER_1"/>
    <property type="match status" value="1"/>
</dbReference>
<dbReference type="Proteomes" id="UP000188929">
    <property type="component" value="Unassembled WGS sequence"/>
</dbReference>
<keyword evidence="5 11" id="KW-0067">ATP-binding</keyword>
<keyword evidence="6" id="KW-1278">Translocase</keyword>
<dbReference type="GO" id="GO:0046677">
    <property type="term" value="P:response to antibiotic"/>
    <property type="evidence" value="ECO:0007669"/>
    <property type="project" value="UniProtKB-KW"/>
</dbReference>
<gene>
    <name evidence="11" type="ORF">BL253_21090</name>
</gene>
<protein>
    <submittedName>
        <fullName evidence="11">Multidrug ABC transporter ATP-binding protein</fullName>
    </submittedName>
</protein>
<dbReference type="PROSITE" id="PS50893">
    <property type="entry name" value="ABC_TRANSPORTER_2"/>
    <property type="match status" value="1"/>
</dbReference>
<comment type="caution">
    <text evidence="11">The sequence shown here is derived from an EMBL/GenBank/DDBJ whole genome shotgun (WGS) entry which is preliminary data.</text>
</comment>
<dbReference type="EMBL" id="MOMC01000044">
    <property type="protein sequence ID" value="ONH27745.1"/>
    <property type="molecule type" value="Genomic_DNA"/>
</dbReference>